<dbReference type="AlphaFoldDB" id="A0A8S1LBP1"/>
<sequence length="284" mass="33956">MYTLPYQPTSSQLILIMNFQNPLMNLIHNLGSPILISNINFTQPIVNYEIKSEQSQIIKDASQIKQPQQYFNQIQTIQQQIEEINYDDLHFKIQKNDTFIICNFFQNKGYFKLKETKCLKFIKILDTLLQENQMTIKEQRRINQILSQKSIRTIFNQSKRKIQNQNLISRLYPNYFNNLIQQKIKKITSIFQIKQQNQNHELSIFTQIILIQIIYQLVPNLLRVSFVFLFLDNIDSILQKMIGTKKLKHQLKEHGSLFNLIENYILQKDYHSIKNIQKLKRNCQ</sequence>
<proteinExistence type="predicted"/>
<gene>
    <name evidence="1" type="ORF">PSON_ATCC_30995.1.T0140277</name>
</gene>
<evidence type="ECO:0000313" key="2">
    <source>
        <dbReference type="Proteomes" id="UP000692954"/>
    </source>
</evidence>
<dbReference type="EMBL" id="CAJJDN010000014">
    <property type="protein sequence ID" value="CAD8060424.1"/>
    <property type="molecule type" value="Genomic_DNA"/>
</dbReference>
<accession>A0A8S1LBP1</accession>
<reference evidence="1" key="1">
    <citation type="submission" date="2021-01" db="EMBL/GenBank/DDBJ databases">
        <authorList>
            <consortium name="Genoscope - CEA"/>
            <person name="William W."/>
        </authorList>
    </citation>
    <scope>NUCLEOTIDE SEQUENCE</scope>
</reference>
<protein>
    <submittedName>
        <fullName evidence="1">Uncharacterized protein</fullName>
    </submittedName>
</protein>
<name>A0A8S1LBP1_9CILI</name>
<evidence type="ECO:0000313" key="1">
    <source>
        <dbReference type="EMBL" id="CAD8060424.1"/>
    </source>
</evidence>
<dbReference type="Proteomes" id="UP000692954">
    <property type="component" value="Unassembled WGS sequence"/>
</dbReference>
<keyword evidence="2" id="KW-1185">Reference proteome</keyword>
<organism evidence="1 2">
    <name type="scientific">Paramecium sonneborni</name>
    <dbReference type="NCBI Taxonomy" id="65129"/>
    <lineage>
        <taxon>Eukaryota</taxon>
        <taxon>Sar</taxon>
        <taxon>Alveolata</taxon>
        <taxon>Ciliophora</taxon>
        <taxon>Intramacronucleata</taxon>
        <taxon>Oligohymenophorea</taxon>
        <taxon>Peniculida</taxon>
        <taxon>Parameciidae</taxon>
        <taxon>Paramecium</taxon>
    </lineage>
</organism>
<comment type="caution">
    <text evidence="1">The sequence shown here is derived from an EMBL/GenBank/DDBJ whole genome shotgun (WGS) entry which is preliminary data.</text>
</comment>